<dbReference type="InterPro" id="IPR027477">
    <property type="entry name" value="Succ_DH/fumarate_Rdtase_cat_sf"/>
</dbReference>
<dbReference type="Pfam" id="PF00890">
    <property type="entry name" value="FAD_binding_2"/>
    <property type="match status" value="1"/>
</dbReference>
<dbReference type="InterPro" id="IPR010960">
    <property type="entry name" value="Flavocytochrome_c"/>
</dbReference>
<proteinExistence type="inferred from homology"/>
<evidence type="ECO:0000313" key="8">
    <source>
        <dbReference type="Proteomes" id="UP000271003"/>
    </source>
</evidence>
<dbReference type="AlphaFoldDB" id="A0A2Z6IA55"/>
<evidence type="ECO:0000256" key="1">
    <source>
        <dbReference type="ARBA" id="ARBA00001974"/>
    </source>
</evidence>
<name>A0A2Z6IA55_9BURK</name>
<keyword evidence="4 5" id="KW-0560">Oxidoreductase</keyword>
<keyword evidence="5" id="KW-0732">Signal</keyword>
<dbReference type="InterPro" id="IPR036188">
    <property type="entry name" value="FAD/NAD-bd_sf"/>
</dbReference>
<feature type="chain" id="PRO_5022272827" description="FAD-dependent oxidoreductase 2 FAD-binding domain-containing protein" evidence="5">
    <location>
        <begin position="33"/>
        <end position="498"/>
    </location>
</feature>
<dbReference type="PANTHER" id="PTHR43400">
    <property type="entry name" value="FUMARATE REDUCTASE"/>
    <property type="match status" value="1"/>
</dbReference>
<dbReference type="NCBIfam" id="TIGR01813">
    <property type="entry name" value="flavo_cyto_c"/>
    <property type="match status" value="1"/>
</dbReference>
<dbReference type="EMBL" id="AP018786">
    <property type="protein sequence ID" value="BBF23403.1"/>
    <property type="molecule type" value="Genomic_DNA"/>
</dbReference>
<dbReference type="InterPro" id="IPR050315">
    <property type="entry name" value="FAD-oxidoreductase_2"/>
</dbReference>
<dbReference type="OrthoDB" id="337830at2"/>
<keyword evidence="3 5" id="KW-0274">FAD</keyword>
<dbReference type="PANTHER" id="PTHR43400:SF10">
    <property type="entry name" value="3-OXOSTEROID 1-DEHYDROGENASE"/>
    <property type="match status" value="1"/>
</dbReference>
<evidence type="ECO:0000256" key="2">
    <source>
        <dbReference type="ARBA" id="ARBA00022630"/>
    </source>
</evidence>
<organism evidence="7 8">
    <name type="scientific">Sutterella megalosphaeroides</name>
    <dbReference type="NCBI Taxonomy" id="2494234"/>
    <lineage>
        <taxon>Bacteria</taxon>
        <taxon>Pseudomonadati</taxon>
        <taxon>Pseudomonadota</taxon>
        <taxon>Betaproteobacteria</taxon>
        <taxon>Burkholderiales</taxon>
        <taxon>Sutterellaceae</taxon>
        <taxon>Sutterella</taxon>
    </lineage>
</organism>
<keyword evidence="2 5" id="KW-0285">Flavoprotein</keyword>
<dbReference type="GO" id="GO:0016491">
    <property type="term" value="F:oxidoreductase activity"/>
    <property type="evidence" value="ECO:0007669"/>
    <property type="project" value="UniProtKB-KW"/>
</dbReference>
<dbReference type="SUPFAM" id="SSF51905">
    <property type="entry name" value="FAD/NAD(P)-binding domain"/>
    <property type="match status" value="1"/>
</dbReference>
<evidence type="ECO:0000256" key="4">
    <source>
        <dbReference type="ARBA" id="ARBA00023002"/>
    </source>
</evidence>
<comment type="cofactor">
    <cofactor evidence="1">
        <name>FAD</name>
        <dbReference type="ChEBI" id="CHEBI:57692"/>
    </cofactor>
</comment>
<dbReference type="KEGG" id="sutt:SUTMEG_12940"/>
<dbReference type="InterPro" id="IPR003953">
    <property type="entry name" value="FAD-dep_OxRdtase_2_FAD-bd"/>
</dbReference>
<keyword evidence="8" id="KW-1185">Reference proteome</keyword>
<reference evidence="7 8" key="1">
    <citation type="journal article" date="2018" name="Int. J. Syst. Evol. Microbiol.">
        <title>Mesosutterella multiformis gen. nov., sp. nov., a member of the family Sutterellaceae and Sutterella megalosphaeroides sp. nov., isolated from human faeces.</title>
        <authorList>
            <person name="Sakamoto M."/>
            <person name="Ikeyama N."/>
            <person name="Kunihiro T."/>
            <person name="Iino T."/>
            <person name="Yuki M."/>
            <person name="Ohkuma M."/>
        </authorList>
    </citation>
    <scope>NUCLEOTIDE SEQUENCE [LARGE SCALE GENOMIC DNA]</scope>
    <source>
        <strain evidence="7 8">6FBBBH3</strain>
    </source>
</reference>
<dbReference type="GO" id="GO:0008202">
    <property type="term" value="P:steroid metabolic process"/>
    <property type="evidence" value="ECO:0007669"/>
    <property type="project" value="UniProtKB-ARBA"/>
</dbReference>
<dbReference type="PRINTS" id="PR00368">
    <property type="entry name" value="FADPNR"/>
</dbReference>
<accession>A0A2Z6IA55</accession>
<dbReference type="Gene3D" id="3.90.700.10">
    <property type="entry name" value="Succinate dehydrogenase/fumarate reductase flavoprotein, catalytic domain"/>
    <property type="match status" value="1"/>
</dbReference>
<dbReference type="Proteomes" id="UP000271003">
    <property type="component" value="Chromosome"/>
</dbReference>
<evidence type="ECO:0000313" key="7">
    <source>
        <dbReference type="EMBL" id="BBF23403.1"/>
    </source>
</evidence>
<dbReference type="SUPFAM" id="SSF56425">
    <property type="entry name" value="Succinate dehydrogenase/fumarate reductase flavoprotein, catalytic domain"/>
    <property type="match status" value="1"/>
</dbReference>
<feature type="domain" description="FAD-dependent oxidoreductase 2 FAD-binding" evidence="6">
    <location>
        <begin position="46"/>
        <end position="477"/>
    </location>
</feature>
<dbReference type="InterPro" id="IPR006311">
    <property type="entry name" value="TAT_signal"/>
</dbReference>
<dbReference type="GO" id="GO:0010181">
    <property type="term" value="F:FMN binding"/>
    <property type="evidence" value="ECO:0007669"/>
    <property type="project" value="InterPro"/>
</dbReference>
<gene>
    <name evidence="7" type="ORF">SUTMEG_12940</name>
</gene>
<evidence type="ECO:0000259" key="6">
    <source>
        <dbReference type="Pfam" id="PF00890"/>
    </source>
</evidence>
<dbReference type="Gene3D" id="3.50.50.60">
    <property type="entry name" value="FAD/NAD(P)-binding domain"/>
    <property type="match status" value="1"/>
</dbReference>
<evidence type="ECO:0000256" key="5">
    <source>
        <dbReference type="RuleBase" id="RU366062"/>
    </source>
</evidence>
<feature type="signal peptide" evidence="5">
    <location>
        <begin position="1"/>
        <end position="32"/>
    </location>
</feature>
<dbReference type="PROSITE" id="PS51318">
    <property type="entry name" value="TAT"/>
    <property type="match status" value="1"/>
</dbReference>
<comment type="similarity">
    <text evidence="5">Belongs to the FAD-dependent oxidoreductase 2 family. FRD/SDH subfamily.</text>
</comment>
<evidence type="ECO:0000256" key="3">
    <source>
        <dbReference type="ARBA" id="ARBA00022827"/>
    </source>
</evidence>
<protein>
    <recommendedName>
        <fullName evidence="6">FAD-dependent oxidoreductase 2 FAD-binding domain-containing protein</fullName>
    </recommendedName>
</protein>
<sequence>MSKELSRRSLLKSVGLGGAALAAMGASSVASAKSADGVKWTDTYEVVVVGAGGAGMAAAVKAAQTGAKKIVVLEKLAFAGGNTLLSQGFINAADPVRQPKQGIKDSPENHMKQTLAAGDFRGDPERVRVLCENAYGAITWLESLGMKFKDNVIQIFGALYPRSHVPALPKGQGYGTVLAKAAKDLGVEVKTGMDVVEIIREGGFEGDVLGVQVKNSKGETRYIRATRAVVLAAGGFGANTYLRELHDPRVKGLGTDNLPSMSGQVAMAAVRVGGYLVGMDFIQSTPGAPAGKKMKLLLNFNVNGSIYVDKRGNRIVNEGERRDVIRDAVLGTPERYAYTVCDNENFMSYDEVNRKAIHEGEKINEAWSAPTIRELAEKMGVDPDGLEATIKRYNGFVDAKKDEDFNKTAVNLTKKIEKGPFWACYTGMTVHHTMGGLNTNTKAQCLDWTGAVIPRLYAAGEITGGIHGTNRVGGNAVLDCFVFGQIAGENAAKEAVKA</sequence>
<dbReference type="RefSeq" id="WP_120177853.1">
    <property type="nucleotide sequence ID" value="NZ_AP018786.1"/>
</dbReference>